<gene>
    <name evidence="2" type="ORF">CEXT_173011</name>
</gene>
<reference evidence="2 3" key="1">
    <citation type="submission" date="2021-06" db="EMBL/GenBank/DDBJ databases">
        <title>Caerostris extrusa draft genome.</title>
        <authorList>
            <person name="Kono N."/>
            <person name="Arakawa K."/>
        </authorList>
    </citation>
    <scope>NUCLEOTIDE SEQUENCE [LARGE SCALE GENOMIC DNA]</scope>
</reference>
<evidence type="ECO:0000256" key="1">
    <source>
        <dbReference type="SAM" id="MobiDB-lite"/>
    </source>
</evidence>
<name>A0AAV4P8U2_CAEEX</name>
<evidence type="ECO:0000313" key="3">
    <source>
        <dbReference type="Proteomes" id="UP001054945"/>
    </source>
</evidence>
<keyword evidence="3" id="KW-1185">Reference proteome</keyword>
<comment type="caution">
    <text evidence="2">The sequence shown here is derived from an EMBL/GenBank/DDBJ whole genome shotgun (WGS) entry which is preliminary data.</text>
</comment>
<sequence length="119" mass="13956">MPHRPQFRQIKTTIFLATTICHNRFSLYQWQRKEEKIKRNSLDKSCQSRPDAKPRGSQRLIDWGEPPNDLRVPSHVTRTGALKQDLQEAGNGKPSRKTFVATREDLAVFVLRMLWFLTH</sequence>
<evidence type="ECO:0000313" key="2">
    <source>
        <dbReference type="EMBL" id="GIX92586.1"/>
    </source>
</evidence>
<protein>
    <submittedName>
        <fullName evidence="2">Uncharacterized protein</fullName>
    </submittedName>
</protein>
<dbReference type="Proteomes" id="UP001054945">
    <property type="component" value="Unassembled WGS sequence"/>
</dbReference>
<dbReference type="EMBL" id="BPLR01004139">
    <property type="protein sequence ID" value="GIX92586.1"/>
    <property type="molecule type" value="Genomic_DNA"/>
</dbReference>
<proteinExistence type="predicted"/>
<dbReference type="AlphaFoldDB" id="A0AAV4P8U2"/>
<accession>A0AAV4P8U2</accession>
<feature type="region of interest" description="Disordered" evidence="1">
    <location>
        <begin position="39"/>
        <end position="74"/>
    </location>
</feature>
<organism evidence="2 3">
    <name type="scientific">Caerostris extrusa</name>
    <name type="common">Bark spider</name>
    <name type="synonym">Caerostris bankana</name>
    <dbReference type="NCBI Taxonomy" id="172846"/>
    <lineage>
        <taxon>Eukaryota</taxon>
        <taxon>Metazoa</taxon>
        <taxon>Ecdysozoa</taxon>
        <taxon>Arthropoda</taxon>
        <taxon>Chelicerata</taxon>
        <taxon>Arachnida</taxon>
        <taxon>Araneae</taxon>
        <taxon>Araneomorphae</taxon>
        <taxon>Entelegynae</taxon>
        <taxon>Araneoidea</taxon>
        <taxon>Araneidae</taxon>
        <taxon>Caerostris</taxon>
    </lineage>
</organism>